<dbReference type="PANTHER" id="PTHR48207">
    <property type="entry name" value="SUCCINATE--HYDROXYMETHYLGLUTARATE COA-TRANSFERASE"/>
    <property type="match status" value="1"/>
</dbReference>
<dbReference type="SUPFAM" id="SSF89796">
    <property type="entry name" value="CoA-transferase family III (CaiB/BaiF)"/>
    <property type="match status" value="2"/>
</dbReference>
<evidence type="ECO:0000256" key="2">
    <source>
        <dbReference type="SAM" id="MobiDB-lite"/>
    </source>
</evidence>
<dbReference type="InterPro" id="IPR044855">
    <property type="entry name" value="CoA-Trfase_III_dom3_sf"/>
</dbReference>
<sequence length="785" mass="83163">MAGLRVAEWSRSIAGGYAGRTLHDAGAHVTRLGDPGAPSPRPALRGYLHLGKVDQPGTLADVASLAADIVILELPDAPDEEFLAGFGDAAVVVITPWGLRGPWAGTGRPWSELTIQAESGSLAMRGLPGRPPLMTGSSEGLWVTGTMAAAAAVAAVQGGRAHRLVDAPLLEVTAYATNLFQDVGASITGVSPATPPSRNRLNPSVEPAADGWVGFNLASAQNHEDFVVLIERADWLGDPQMTTHVGRYQRYEEFTAAVRAWTRRHTVAEVVEQASAFRIPCAPVHNGRTILADPHIVDRGFYQPNAHDPGFLEPAPPFLFDGVRPRRDKEPPPGARAVTEAGTEPRAVTEAGTEPRTVTEAGTEAGAEAGAGVPDDALPFAGLRVLDLGTWWVGGFVGTALGALGADVLKVESTRRVDGARLVGPAPATQDHWWEQGAFYLGGNSGKRGVTVDFSVPAGRELLARLIAGADVLIENYSPRVLESAGLDWDAVHQLNPRLVMLRMPAFGLTGPRRSMVGYAQTVEQFSGLCWRTGYPDADPHNPSGPADPMAAANSLFALSSALFTARRTGRGMLVESPLAEAALVMASEQVLAWTSEGALLERLGNRDAVAAPQGVFPTAEPDRWIALTVADDQQWRALATLMDPGRRAGADPELATADGRRARADDLEKRIAAWTAGQEREALVERLLAAGIPAGEARDGRFIHDHPHLAARGFYQLVELPWPGAIPLPLLPVRAASGGWAHRRRPPTLGEHNAEVLGAELGLDETRLAELAADGVIGTVPLGV</sequence>
<dbReference type="Pfam" id="PF02515">
    <property type="entry name" value="CoA_transf_3"/>
    <property type="match status" value="2"/>
</dbReference>
<dbReference type="Gene3D" id="3.30.1540.10">
    <property type="entry name" value="formyl-coa transferase, domain 3"/>
    <property type="match status" value="2"/>
</dbReference>
<reference evidence="4" key="1">
    <citation type="submission" date="2016-10" db="EMBL/GenBank/DDBJ databases">
        <title>Frankia sp. NRRL B-16386 Genome sequencing.</title>
        <authorList>
            <person name="Ghodhbane-Gtari F."/>
            <person name="Swanson E."/>
            <person name="Gueddou A."/>
            <person name="Hezbri K."/>
            <person name="Ktari K."/>
            <person name="Nouioui I."/>
            <person name="Morris K."/>
            <person name="Simpson S."/>
            <person name="Abebe-Akele F."/>
            <person name="Thomas K."/>
            <person name="Gtari M."/>
            <person name="Tisa L.S."/>
        </authorList>
    </citation>
    <scope>NUCLEOTIDE SEQUENCE [LARGE SCALE GENOMIC DNA]</scope>
    <source>
        <strain evidence="4">NRRL B-16386</strain>
    </source>
</reference>
<dbReference type="InterPro" id="IPR050483">
    <property type="entry name" value="CoA-transferase_III_domain"/>
</dbReference>
<protein>
    <submittedName>
        <fullName evidence="3">Carnitine dehydratase</fullName>
    </submittedName>
</protein>
<dbReference type="GO" id="GO:0008410">
    <property type="term" value="F:CoA-transferase activity"/>
    <property type="evidence" value="ECO:0007669"/>
    <property type="project" value="TreeGrafter"/>
</dbReference>
<dbReference type="Gene3D" id="3.40.50.10540">
    <property type="entry name" value="Crotonobetainyl-coa:carnitine coa-transferase, domain 1"/>
    <property type="match status" value="3"/>
</dbReference>
<dbReference type="InterPro" id="IPR003673">
    <property type="entry name" value="CoA-Trfase_fam_III"/>
</dbReference>
<evidence type="ECO:0000313" key="4">
    <source>
        <dbReference type="Proteomes" id="UP000188929"/>
    </source>
</evidence>
<organism evidence="3 4">
    <name type="scientific">Pseudofrankia asymbiotica</name>
    <dbReference type="NCBI Taxonomy" id="1834516"/>
    <lineage>
        <taxon>Bacteria</taxon>
        <taxon>Bacillati</taxon>
        <taxon>Actinomycetota</taxon>
        <taxon>Actinomycetes</taxon>
        <taxon>Frankiales</taxon>
        <taxon>Frankiaceae</taxon>
        <taxon>Pseudofrankia</taxon>
    </lineage>
</organism>
<dbReference type="Proteomes" id="UP000188929">
    <property type="component" value="Unassembled WGS sequence"/>
</dbReference>
<accession>A0A1V2I0G0</accession>
<dbReference type="STRING" id="1834516.BL253_34705"/>
<dbReference type="EMBL" id="MOMC01000099">
    <property type="protein sequence ID" value="ONH22764.1"/>
    <property type="molecule type" value="Genomic_DNA"/>
</dbReference>
<comment type="caution">
    <text evidence="3">The sequence shown here is derived from an EMBL/GenBank/DDBJ whole genome shotgun (WGS) entry which is preliminary data.</text>
</comment>
<feature type="region of interest" description="Disordered" evidence="2">
    <location>
        <begin position="325"/>
        <end position="359"/>
    </location>
</feature>
<keyword evidence="4" id="KW-1185">Reference proteome</keyword>
<name>A0A1V2I0G0_9ACTN</name>
<evidence type="ECO:0000313" key="3">
    <source>
        <dbReference type="EMBL" id="ONH22764.1"/>
    </source>
</evidence>
<evidence type="ECO:0000256" key="1">
    <source>
        <dbReference type="ARBA" id="ARBA00022679"/>
    </source>
</evidence>
<dbReference type="InterPro" id="IPR023606">
    <property type="entry name" value="CoA-Trfase_III_dom_1_sf"/>
</dbReference>
<proteinExistence type="predicted"/>
<dbReference type="AlphaFoldDB" id="A0A1V2I0G0"/>
<keyword evidence="1" id="KW-0808">Transferase</keyword>
<dbReference type="PANTHER" id="PTHR48207:SF3">
    <property type="entry name" value="SUCCINATE--HYDROXYMETHYLGLUTARATE COA-TRANSFERASE"/>
    <property type="match status" value="1"/>
</dbReference>
<gene>
    <name evidence="3" type="ORF">BL253_34705</name>
</gene>